<keyword evidence="7 12" id="KW-0411">Iron-sulfur</keyword>
<feature type="region of interest" description="Disordered" evidence="13">
    <location>
        <begin position="93"/>
        <end position="116"/>
    </location>
</feature>
<comment type="cofactor">
    <cofactor evidence="12">
        <name>[4Fe-4S] cluster</name>
        <dbReference type="ChEBI" id="CHEBI:49883"/>
    </cofactor>
    <text evidence="12">Binds 1 [4Fe-4S] cluster per subunit. Following nitrosylation of the [4Fe-4S] cluster binds 1 [4Fe-8(NO)] cluster per subunit.</text>
</comment>
<feature type="binding site" evidence="12">
    <location>
        <position position="56"/>
    </location>
    <ligand>
        <name>[4Fe-4S] cluster</name>
        <dbReference type="ChEBI" id="CHEBI:49883"/>
    </ligand>
</feature>
<comment type="subcellular location">
    <subcellularLocation>
        <location evidence="1 12">Cytoplasm</location>
    </subcellularLocation>
</comment>
<gene>
    <name evidence="12" type="primary">whiB</name>
    <name evidence="15" type="ORF">O4328_28610</name>
    <name evidence="16" type="ORF">Q5707_37655</name>
</gene>
<evidence type="ECO:0000256" key="1">
    <source>
        <dbReference type="ARBA" id="ARBA00004496"/>
    </source>
</evidence>
<evidence type="ECO:0000313" key="15">
    <source>
        <dbReference type="EMBL" id="MCZ4587602.1"/>
    </source>
</evidence>
<dbReference type="EMBL" id="CP130954">
    <property type="protein sequence ID" value="WLF51402.1"/>
    <property type="molecule type" value="Genomic_DNA"/>
</dbReference>
<evidence type="ECO:0000256" key="6">
    <source>
        <dbReference type="ARBA" id="ARBA00023004"/>
    </source>
</evidence>
<feature type="binding site" evidence="12">
    <location>
        <position position="65"/>
    </location>
    <ligand>
        <name>[4Fe-4S] cluster</name>
        <dbReference type="ChEBI" id="CHEBI:49883"/>
    </ligand>
</feature>
<evidence type="ECO:0000256" key="12">
    <source>
        <dbReference type="HAMAP-Rule" id="MF_01479"/>
    </source>
</evidence>
<protein>
    <recommendedName>
        <fullName evidence="12">Transcriptional regulator WhiB</fullName>
    </recommendedName>
</protein>
<dbReference type="PROSITE" id="PS51674">
    <property type="entry name" value="4FE4S_WBL"/>
    <property type="match status" value="1"/>
</dbReference>
<keyword evidence="11 12" id="KW-0804">Transcription</keyword>
<dbReference type="Proteomes" id="UP001231166">
    <property type="component" value="Plasmid pRho-VOC14-C342"/>
</dbReference>
<evidence type="ECO:0000256" key="10">
    <source>
        <dbReference type="ARBA" id="ARBA00023157"/>
    </source>
</evidence>
<evidence type="ECO:0000256" key="8">
    <source>
        <dbReference type="ARBA" id="ARBA00023015"/>
    </source>
</evidence>
<dbReference type="HAMAP" id="MF_01479">
    <property type="entry name" value="WhiB"/>
    <property type="match status" value="1"/>
</dbReference>
<dbReference type="GO" id="GO:0003677">
    <property type="term" value="F:DNA binding"/>
    <property type="evidence" value="ECO:0007669"/>
    <property type="project" value="UniProtKB-UniRule"/>
</dbReference>
<dbReference type="GO" id="GO:0005737">
    <property type="term" value="C:cytoplasm"/>
    <property type="evidence" value="ECO:0007669"/>
    <property type="project" value="UniProtKB-SubCell"/>
</dbReference>
<dbReference type="RefSeq" id="WP_269591955.1">
    <property type="nucleotide sequence ID" value="NZ_CP130954.1"/>
</dbReference>
<dbReference type="InterPro" id="IPR034768">
    <property type="entry name" value="4FE4S_WBL"/>
</dbReference>
<evidence type="ECO:0000313" key="18">
    <source>
        <dbReference type="Proteomes" id="UP001231166"/>
    </source>
</evidence>
<comment type="function">
    <text evidence="12">Acts as a transcriptional regulator. Probably redox-responsive. The apo- but not holo-form probably binds DNA.</text>
</comment>
<comment type="similarity">
    <text evidence="2 12">Belongs to the WhiB family.</text>
</comment>
<evidence type="ECO:0000256" key="4">
    <source>
        <dbReference type="ARBA" id="ARBA00022490"/>
    </source>
</evidence>
<keyword evidence="6 12" id="KW-0408">Iron</keyword>
<name>A0AAX3YPF0_RHOOP</name>
<dbReference type="GO" id="GO:0045892">
    <property type="term" value="P:negative regulation of DNA-templated transcription"/>
    <property type="evidence" value="ECO:0007669"/>
    <property type="project" value="TreeGrafter"/>
</dbReference>
<dbReference type="GO" id="GO:0035731">
    <property type="term" value="F:dinitrosyl-iron complex binding"/>
    <property type="evidence" value="ECO:0007669"/>
    <property type="project" value="UniProtKB-UniRule"/>
</dbReference>
<reference evidence="16" key="2">
    <citation type="submission" date="2023-07" db="EMBL/GenBank/DDBJ databases">
        <title>Genomic analysis of Rhodococcus opacus VOC-14 with glycol ethers degradation activity.</title>
        <authorList>
            <person name="Narkevich D.A."/>
            <person name="Hlushen A.M."/>
            <person name="Akhremchuk A.E."/>
            <person name="Sikolenko M.A."/>
            <person name="Valentovich L.N."/>
        </authorList>
    </citation>
    <scope>NUCLEOTIDE SEQUENCE</scope>
    <source>
        <strain evidence="16">VOC-14</strain>
        <plasmid evidence="16">pRho-VOC14-C342</plasmid>
    </source>
</reference>
<comment type="PTM">
    <text evidence="12">Upon Fe-S cluster removal intramolecular disulfide bonds are formed.</text>
</comment>
<keyword evidence="3 12" id="KW-0004">4Fe-4S</keyword>
<dbReference type="GO" id="GO:0045454">
    <property type="term" value="P:cell redox homeostasis"/>
    <property type="evidence" value="ECO:0007669"/>
    <property type="project" value="TreeGrafter"/>
</dbReference>
<evidence type="ECO:0000256" key="7">
    <source>
        <dbReference type="ARBA" id="ARBA00023014"/>
    </source>
</evidence>
<dbReference type="GO" id="GO:0046872">
    <property type="term" value="F:metal ion binding"/>
    <property type="evidence" value="ECO:0007669"/>
    <property type="project" value="UniProtKB-KW"/>
</dbReference>
<proteinExistence type="inferred from homology"/>
<reference evidence="15" key="1">
    <citation type="submission" date="2022-12" db="EMBL/GenBank/DDBJ databases">
        <authorList>
            <person name="Krivoruchko A.V."/>
            <person name="Elkin A."/>
        </authorList>
    </citation>
    <scope>NUCLEOTIDE SEQUENCE</scope>
    <source>
        <strain evidence="15">IEGM 249</strain>
    </source>
</reference>
<keyword evidence="16" id="KW-0614">Plasmid</keyword>
<dbReference type="InterPro" id="IPR003482">
    <property type="entry name" value="Whib"/>
</dbReference>
<feature type="binding site" evidence="12">
    <location>
        <position position="59"/>
    </location>
    <ligand>
        <name>[4Fe-4S] cluster</name>
        <dbReference type="ChEBI" id="CHEBI:49883"/>
    </ligand>
</feature>
<evidence type="ECO:0000259" key="14">
    <source>
        <dbReference type="PROSITE" id="PS51674"/>
    </source>
</evidence>
<keyword evidence="8 12" id="KW-0805">Transcription regulation</keyword>
<dbReference type="GO" id="GO:0051539">
    <property type="term" value="F:4 iron, 4 sulfur cluster binding"/>
    <property type="evidence" value="ECO:0007669"/>
    <property type="project" value="UniProtKB-UniRule"/>
</dbReference>
<evidence type="ECO:0000313" key="17">
    <source>
        <dbReference type="Proteomes" id="UP001066327"/>
    </source>
</evidence>
<evidence type="ECO:0000256" key="13">
    <source>
        <dbReference type="SAM" id="MobiDB-lite"/>
    </source>
</evidence>
<keyword evidence="9 12" id="KW-0238">DNA-binding</keyword>
<dbReference type="Proteomes" id="UP001066327">
    <property type="component" value="Unassembled WGS sequence"/>
</dbReference>
<keyword evidence="4 12" id="KW-0963">Cytoplasm</keyword>
<evidence type="ECO:0000256" key="2">
    <source>
        <dbReference type="ARBA" id="ARBA00006597"/>
    </source>
</evidence>
<keyword evidence="10 12" id="KW-1015">Disulfide bond</keyword>
<organism evidence="16 18">
    <name type="scientific">Rhodococcus opacus</name>
    <name type="common">Nocardia opaca</name>
    <dbReference type="NCBI Taxonomy" id="37919"/>
    <lineage>
        <taxon>Bacteria</taxon>
        <taxon>Bacillati</taxon>
        <taxon>Actinomycetota</taxon>
        <taxon>Actinomycetes</taxon>
        <taxon>Mycobacteriales</taxon>
        <taxon>Nocardiaceae</taxon>
        <taxon>Rhodococcus</taxon>
    </lineage>
</organism>
<dbReference type="PANTHER" id="PTHR38839">
    <property type="entry name" value="TRANSCRIPTIONAL REGULATOR WHID-RELATED"/>
    <property type="match status" value="1"/>
</dbReference>
<dbReference type="PANTHER" id="PTHR38839:SF5">
    <property type="entry name" value="TRANSCRIPTIONAL REGULATOR WHID"/>
    <property type="match status" value="1"/>
</dbReference>
<dbReference type="AlphaFoldDB" id="A0AAX3YPF0"/>
<feature type="domain" description="4Fe-4S Wbl-type" evidence="14">
    <location>
        <begin position="25"/>
        <end position="89"/>
    </location>
</feature>
<comment type="PTM">
    <text evidence="12">The Fe-S cluster can be nitrosylated by nitric oxide (NO).</text>
</comment>
<dbReference type="GO" id="GO:0047134">
    <property type="term" value="F:protein-disulfide reductase [NAD(P)H] activity"/>
    <property type="evidence" value="ECO:0007669"/>
    <property type="project" value="TreeGrafter"/>
</dbReference>
<evidence type="ECO:0000256" key="5">
    <source>
        <dbReference type="ARBA" id="ARBA00022723"/>
    </source>
</evidence>
<keyword evidence="5 12" id="KW-0479">Metal-binding</keyword>
<evidence type="ECO:0000256" key="3">
    <source>
        <dbReference type="ARBA" id="ARBA00022485"/>
    </source>
</evidence>
<accession>A0AAX3YPF0</accession>
<feature type="binding site" evidence="12">
    <location>
        <position position="26"/>
    </location>
    <ligand>
        <name>[4Fe-4S] cluster</name>
        <dbReference type="ChEBI" id="CHEBI:49883"/>
    </ligand>
</feature>
<evidence type="ECO:0000313" key="16">
    <source>
        <dbReference type="EMBL" id="WLF51402.1"/>
    </source>
</evidence>
<sequence length="116" mass="12925">MRDPALQVLFPQPRADQWEWQLRGACRSMPISMFFPARGLRGHARSKLERAAKLVCQQCPVIERCLRHALETSEPYGVWGGLTSTERVGRATALATTSERSAGARRKTPSGTLRSC</sequence>
<evidence type="ECO:0000256" key="11">
    <source>
        <dbReference type="ARBA" id="ARBA00023163"/>
    </source>
</evidence>
<dbReference type="Pfam" id="PF02467">
    <property type="entry name" value="Whib"/>
    <property type="match status" value="1"/>
</dbReference>
<evidence type="ECO:0000256" key="9">
    <source>
        <dbReference type="ARBA" id="ARBA00023125"/>
    </source>
</evidence>
<keyword evidence="17" id="KW-1185">Reference proteome</keyword>
<geneLocation type="plasmid" evidence="16 18">
    <name>pRho-VOC14-C342</name>
</geneLocation>
<dbReference type="EMBL" id="JAPWIS010000017">
    <property type="protein sequence ID" value="MCZ4587602.1"/>
    <property type="molecule type" value="Genomic_DNA"/>
</dbReference>